<name>A0A8A0RL95_9FIRM</name>
<dbReference type="Proteomes" id="UP000662904">
    <property type="component" value="Chromosome"/>
</dbReference>
<dbReference type="AlphaFoldDB" id="A0A8A0RL95"/>
<gene>
    <name evidence="1" type="ORF">H0A61_00841</name>
</gene>
<organism evidence="1 2">
    <name type="scientific">Koleobacter methoxysyntrophicus</name>
    <dbReference type="NCBI Taxonomy" id="2751313"/>
    <lineage>
        <taxon>Bacteria</taxon>
        <taxon>Bacillati</taxon>
        <taxon>Bacillota</taxon>
        <taxon>Clostridia</taxon>
        <taxon>Koleobacterales</taxon>
        <taxon>Koleobacteraceae</taxon>
        <taxon>Koleobacter</taxon>
    </lineage>
</organism>
<reference evidence="1" key="1">
    <citation type="submission" date="2020-07" db="EMBL/GenBank/DDBJ databases">
        <title>Koleobacter methoxysyntrophicus gen. nov., sp. nov., a novel anaerobic bacterium isolated from deep subsurface oil field and proposal of Koleobacterales ord. nov. in the phylum Firmicutes.</title>
        <authorList>
            <person name="Sakamoto S."/>
            <person name="Tamaki H."/>
        </authorList>
    </citation>
    <scope>NUCLEOTIDE SEQUENCE</scope>
    <source>
        <strain evidence="1">NRmbB1</strain>
    </source>
</reference>
<keyword evidence="2" id="KW-1185">Reference proteome</keyword>
<sequence>MQVSFEENAKEFITQKTDVVTIKMTNVGGG</sequence>
<evidence type="ECO:0000313" key="1">
    <source>
        <dbReference type="EMBL" id="QSQ08514.1"/>
    </source>
</evidence>
<dbReference type="KEGG" id="kme:H0A61_00841"/>
<evidence type="ECO:0000313" key="2">
    <source>
        <dbReference type="Proteomes" id="UP000662904"/>
    </source>
</evidence>
<protein>
    <submittedName>
        <fullName evidence="1">Uncharacterized protein</fullName>
    </submittedName>
</protein>
<accession>A0A8A0RL95</accession>
<proteinExistence type="predicted"/>
<dbReference type="EMBL" id="CP059066">
    <property type="protein sequence ID" value="QSQ08514.1"/>
    <property type="molecule type" value="Genomic_DNA"/>
</dbReference>